<organism evidence="1 2">
    <name type="scientific">Halanaerobium salsuginis</name>
    <dbReference type="NCBI Taxonomy" id="29563"/>
    <lineage>
        <taxon>Bacteria</taxon>
        <taxon>Bacillati</taxon>
        <taxon>Bacillota</taxon>
        <taxon>Clostridia</taxon>
        <taxon>Halanaerobiales</taxon>
        <taxon>Halanaerobiaceae</taxon>
        <taxon>Halanaerobium</taxon>
    </lineage>
</organism>
<accession>A0A1I4MVE6</accession>
<dbReference type="Proteomes" id="UP000199006">
    <property type="component" value="Unassembled WGS sequence"/>
</dbReference>
<sequence length="102" mass="11976">MFIPIHQLNLYNSKEKIEYSDRWEPINGGEEAYKLVLEKIRNGAGEDFLQRQYEYGKLSGFLDDMYDLKGIAFVKRKMYHPTNRIVYHLAKKEGEEVISLGS</sequence>
<name>A0A1I4MVE6_9FIRM</name>
<protein>
    <submittedName>
        <fullName evidence="1">Uncharacterized protein</fullName>
    </submittedName>
</protein>
<dbReference type="AlphaFoldDB" id="A0A1I4MVE6"/>
<gene>
    <name evidence="1" type="ORF">SAMN02983006_02726</name>
</gene>
<proteinExistence type="predicted"/>
<reference evidence="1 2" key="1">
    <citation type="submission" date="2016-10" db="EMBL/GenBank/DDBJ databases">
        <authorList>
            <person name="de Groot N.N."/>
        </authorList>
    </citation>
    <scope>NUCLEOTIDE SEQUENCE [LARGE SCALE GENOMIC DNA]</scope>
    <source>
        <strain evidence="1 2">ATCC 51327</strain>
    </source>
</reference>
<dbReference type="EMBL" id="FOTI01000060">
    <property type="protein sequence ID" value="SFM07261.1"/>
    <property type="molecule type" value="Genomic_DNA"/>
</dbReference>
<evidence type="ECO:0000313" key="1">
    <source>
        <dbReference type="EMBL" id="SFM07261.1"/>
    </source>
</evidence>
<evidence type="ECO:0000313" key="2">
    <source>
        <dbReference type="Proteomes" id="UP000199006"/>
    </source>
</evidence>
<dbReference type="RefSeq" id="WP_089862716.1">
    <property type="nucleotide sequence ID" value="NZ_FOTI01000060.1"/>
</dbReference>
<keyword evidence="2" id="KW-1185">Reference proteome</keyword>